<evidence type="ECO:0000256" key="3">
    <source>
        <dbReference type="ARBA" id="ARBA00022448"/>
    </source>
</evidence>
<dbReference type="PANTHER" id="PTHR45663">
    <property type="entry name" value="GEO12009P1"/>
    <property type="match status" value="1"/>
</dbReference>
<dbReference type="RefSeq" id="WP_057769553.1">
    <property type="nucleotide sequence ID" value="NZ_JQAT01000008.1"/>
</dbReference>
<keyword evidence="6 10" id="KW-0676">Redox-active center</keyword>
<feature type="site" description="Contributes to redox potential value" evidence="9">
    <location>
        <position position="30"/>
    </location>
</feature>
<protein>
    <recommendedName>
        <fullName evidence="2 7">Thioredoxin</fullName>
    </recommendedName>
</protein>
<evidence type="ECO:0000256" key="8">
    <source>
        <dbReference type="PIRNR" id="PIRNR000077"/>
    </source>
</evidence>
<dbReference type="GO" id="GO:0015035">
    <property type="term" value="F:protein-disulfide reductase activity"/>
    <property type="evidence" value="ECO:0007669"/>
    <property type="project" value="UniProtKB-UniRule"/>
</dbReference>
<dbReference type="InterPro" id="IPR036249">
    <property type="entry name" value="Thioredoxin-like_sf"/>
</dbReference>
<keyword evidence="3" id="KW-0813">Transport</keyword>
<evidence type="ECO:0000256" key="7">
    <source>
        <dbReference type="NCBIfam" id="TIGR01068"/>
    </source>
</evidence>
<evidence type="ECO:0000313" key="15">
    <source>
        <dbReference type="Proteomes" id="UP000051751"/>
    </source>
</evidence>
<dbReference type="InterPro" id="IPR005746">
    <property type="entry name" value="Thioredoxin"/>
</dbReference>
<dbReference type="STRING" id="81857.IV38_GL002111"/>
<dbReference type="PRINTS" id="PR00421">
    <property type="entry name" value="THIOREDOXIN"/>
</dbReference>
<proteinExistence type="inferred from homology"/>
<dbReference type="FunFam" id="3.40.30.10:FF:000001">
    <property type="entry name" value="Thioredoxin"/>
    <property type="match status" value="1"/>
</dbReference>
<reference evidence="14 15" key="1">
    <citation type="journal article" date="2015" name="Genome Announc.">
        <title>Expanding the biotechnology potential of lactobacilli through comparative genomics of 213 strains and associated genera.</title>
        <authorList>
            <person name="Sun Z."/>
            <person name="Harris H.M."/>
            <person name="McCann A."/>
            <person name="Guo C."/>
            <person name="Argimon S."/>
            <person name="Zhang W."/>
            <person name="Yang X."/>
            <person name="Jeffery I.B."/>
            <person name="Cooney J.C."/>
            <person name="Kagawa T.F."/>
            <person name="Liu W."/>
            <person name="Song Y."/>
            <person name="Salvetti E."/>
            <person name="Wrobel A."/>
            <person name="Rasinkangas P."/>
            <person name="Parkhill J."/>
            <person name="Rea M.C."/>
            <person name="O'Sullivan O."/>
            <person name="Ritari J."/>
            <person name="Douillard F.P."/>
            <person name="Paul Ross R."/>
            <person name="Yang R."/>
            <person name="Briner A.E."/>
            <person name="Felis G.E."/>
            <person name="de Vos W.M."/>
            <person name="Barrangou R."/>
            <person name="Klaenhammer T.R."/>
            <person name="Caufield P.W."/>
            <person name="Cui Y."/>
            <person name="Zhang H."/>
            <person name="O'Toole P.W."/>
        </authorList>
    </citation>
    <scope>NUCLEOTIDE SEQUENCE [LARGE SCALE GENOMIC DNA]</scope>
    <source>
        <strain evidence="12 15">ATCC BAA-66</strain>
        <strain evidence="13 14">DSM 13344</strain>
    </source>
</reference>
<dbReference type="PROSITE" id="PS00194">
    <property type="entry name" value="THIOREDOXIN_1"/>
    <property type="match status" value="1"/>
</dbReference>
<dbReference type="Proteomes" id="UP000051645">
    <property type="component" value="Unassembled WGS sequence"/>
</dbReference>
<dbReference type="OrthoDB" id="9790390at2"/>
<comment type="similarity">
    <text evidence="1 8">Belongs to the thioredoxin family.</text>
</comment>
<dbReference type="EMBL" id="JQAT01000008">
    <property type="protein sequence ID" value="KRN27459.1"/>
    <property type="molecule type" value="Genomic_DNA"/>
</dbReference>
<dbReference type="InterPro" id="IPR017937">
    <property type="entry name" value="Thioredoxin_CS"/>
</dbReference>
<dbReference type="PROSITE" id="PS51352">
    <property type="entry name" value="THIOREDOXIN_2"/>
    <property type="match status" value="1"/>
</dbReference>
<organism evidence="12 15">
    <name type="scientific">Lactobacillus selangorensis</name>
    <dbReference type="NCBI Taxonomy" id="81857"/>
    <lineage>
        <taxon>Bacteria</taxon>
        <taxon>Bacillati</taxon>
        <taxon>Bacillota</taxon>
        <taxon>Bacilli</taxon>
        <taxon>Lactobacillales</taxon>
        <taxon>Lactobacillaceae</taxon>
        <taxon>Lactobacillus</taxon>
    </lineage>
</organism>
<dbReference type="Pfam" id="PF00085">
    <property type="entry name" value="Thioredoxin"/>
    <property type="match status" value="1"/>
</dbReference>
<dbReference type="GO" id="GO:0005829">
    <property type="term" value="C:cytosol"/>
    <property type="evidence" value="ECO:0007669"/>
    <property type="project" value="TreeGrafter"/>
</dbReference>
<dbReference type="PIRSF" id="PIRSF000077">
    <property type="entry name" value="Thioredoxin"/>
    <property type="match status" value="1"/>
</dbReference>
<gene>
    <name evidence="12" type="ORF">IV38_GL002111</name>
    <name evidence="13" type="ORF">IV40_GL001339</name>
</gene>
<feature type="domain" description="Thioredoxin" evidence="11">
    <location>
        <begin position="1"/>
        <end position="104"/>
    </location>
</feature>
<dbReference type="PATRIC" id="fig|81857.3.peg.2161"/>
<dbReference type="Proteomes" id="UP000051751">
    <property type="component" value="Unassembled WGS sequence"/>
</dbReference>
<evidence type="ECO:0000256" key="10">
    <source>
        <dbReference type="PIRSR" id="PIRSR000077-4"/>
    </source>
</evidence>
<sequence length="104" mass="11614">MAVEVVTDQDFEEKTSQGVTLTDFWATWCGPCKMQSPVIEELSTKDNKVKFSKMDVDANPKTPESFGIMAIPTLLVKKDGQVVDRIVGYHSADQLEDILNKYTA</sequence>
<feature type="site" description="Contributes to redox potential value" evidence="9">
    <location>
        <position position="31"/>
    </location>
</feature>
<evidence type="ECO:0000313" key="12">
    <source>
        <dbReference type="EMBL" id="KRN27459.1"/>
    </source>
</evidence>
<evidence type="ECO:0000259" key="11">
    <source>
        <dbReference type="PROSITE" id="PS51352"/>
    </source>
</evidence>
<comment type="caution">
    <text evidence="12">The sequence shown here is derived from an EMBL/GenBank/DDBJ whole genome shotgun (WGS) entry which is preliminary data.</text>
</comment>
<dbReference type="EMBL" id="JQAZ01000004">
    <property type="protein sequence ID" value="KRN31344.1"/>
    <property type="molecule type" value="Genomic_DNA"/>
</dbReference>
<evidence type="ECO:0000256" key="4">
    <source>
        <dbReference type="ARBA" id="ARBA00022982"/>
    </source>
</evidence>
<evidence type="ECO:0000313" key="13">
    <source>
        <dbReference type="EMBL" id="KRN31344.1"/>
    </source>
</evidence>
<name>A0A0R2FFW3_9LACO</name>
<keyword evidence="14" id="KW-1185">Reference proteome</keyword>
<dbReference type="AlphaFoldDB" id="A0A0R2FFW3"/>
<feature type="active site" description="Nucleophile" evidence="9">
    <location>
        <position position="32"/>
    </location>
</feature>
<evidence type="ECO:0000256" key="1">
    <source>
        <dbReference type="ARBA" id="ARBA00008987"/>
    </source>
</evidence>
<accession>A0A0R2FFW3</accession>
<feature type="site" description="Deprotonates C-terminal active site Cys" evidence="9">
    <location>
        <position position="23"/>
    </location>
</feature>
<evidence type="ECO:0000256" key="5">
    <source>
        <dbReference type="ARBA" id="ARBA00023157"/>
    </source>
</evidence>
<evidence type="ECO:0000256" key="9">
    <source>
        <dbReference type="PIRSR" id="PIRSR000077-1"/>
    </source>
</evidence>
<dbReference type="NCBIfam" id="TIGR01068">
    <property type="entry name" value="thioredoxin"/>
    <property type="match status" value="1"/>
</dbReference>
<feature type="active site" description="Nucleophile" evidence="9">
    <location>
        <position position="29"/>
    </location>
</feature>
<keyword evidence="5 10" id="KW-1015">Disulfide bond</keyword>
<evidence type="ECO:0000256" key="6">
    <source>
        <dbReference type="ARBA" id="ARBA00023284"/>
    </source>
</evidence>
<dbReference type="SUPFAM" id="SSF52833">
    <property type="entry name" value="Thioredoxin-like"/>
    <property type="match status" value="1"/>
</dbReference>
<keyword evidence="4" id="KW-0249">Electron transport</keyword>
<dbReference type="PANTHER" id="PTHR45663:SF11">
    <property type="entry name" value="GEO12009P1"/>
    <property type="match status" value="1"/>
</dbReference>
<evidence type="ECO:0000256" key="2">
    <source>
        <dbReference type="ARBA" id="ARBA00020570"/>
    </source>
</evidence>
<dbReference type="GO" id="GO:0045454">
    <property type="term" value="P:cell redox homeostasis"/>
    <property type="evidence" value="ECO:0007669"/>
    <property type="project" value="TreeGrafter"/>
</dbReference>
<dbReference type="CDD" id="cd02947">
    <property type="entry name" value="TRX_family"/>
    <property type="match status" value="1"/>
</dbReference>
<dbReference type="InterPro" id="IPR013766">
    <property type="entry name" value="Thioredoxin_domain"/>
</dbReference>
<feature type="disulfide bond" description="Redox-active" evidence="10">
    <location>
        <begin position="29"/>
        <end position="32"/>
    </location>
</feature>
<dbReference type="Gene3D" id="3.40.30.10">
    <property type="entry name" value="Glutaredoxin"/>
    <property type="match status" value="1"/>
</dbReference>
<evidence type="ECO:0000313" key="14">
    <source>
        <dbReference type="Proteomes" id="UP000051645"/>
    </source>
</evidence>